<organism evidence="2 3">
    <name type="scientific">Nocardia goodfellowii</name>
    <dbReference type="NCBI Taxonomy" id="882446"/>
    <lineage>
        <taxon>Bacteria</taxon>
        <taxon>Bacillati</taxon>
        <taxon>Actinomycetota</taxon>
        <taxon>Actinomycetes</taxon>
        <taxon>Mycobacteriales</taxon>
        <taxon>Nocardiaceae</taxon>
        <taxon>Nocardia</taxon>
    </lineage>
</organism>
<gene>
    <name evidence="2" type="ORF">BJ987_006478</name>
</gene>
<evidence type="ECO:0000313" key="2">
    <source>
        <dbReference type="EMBL" id="MBP2193577.1"/>
    </source>
</evidence>
<evidence type="ECO:0000259" key="1">
    <source>
        <dbReference type="Pfam" id="PF10686"/>
    </source>
</evidence>
<protein>
    <recommendedName>
        <fullName evidence="1">YspA cpYpsA-related SLOG domain-containing protein</fullName>
    </recommendedName>
</protein>
<dbReference type="Proteomes" id="UP001519325">
    <property type="component" value="Unassembled WGS sequence"/>
</dbReference>
<proteinExistence type="predicted"/>
<reference evidence="2 3" key="1">
    <citation type="submission" date="2021-03" db="EMBL/GenBank/DDBJ databases">
        <title>Sequencing the genomes of 1000 actinobacteria strains.</title>
        <authorList>
            <person name="Klenk H.-P."/>
        </authorList>
    </citation>
    <scope>NUCLEOTIDE SEQUENCE [LARGE SCALE GENOMIC DNA]</scope>
    <source>
        <strain evidence="2 3">DSM 45516</strain>
    </source>
</reference>
<dbReference type="RefSeq" id="WP_209896805.1">
    <property type="nucleotide sequence ID" value="NZ_JAGGMR010000001.1"/>
</dbReference>
<name>A0ABS4QPF9_9NOCA</name>
<evidence type="ECO:0000313" key="3">
    <source>
        <dbReference type="Proteomes" id="UP001519325"/>
    </source>
</evidence>
<accession>A0ABS4QPF9</accession>
<keyword evidence="3" id="KW-1185">Reference proteome</keyword>
<comment type="caution">
    <text evidence="2">The sequence shown here is derived from an EMBL/GenBank/DDBJ whole genome shotgun (WGS) entry which is preliminary data.</text>
</comment>
<dbReference type="EMBL" id="JAGGMR010000001">
    <property type="protein sequence ID" value="MBP2193577.1"/>
    <property type="molecule type" value="Genomic_DNA"/>
</dbReference>
<dbReference type="InterPro" id="IPR019627">
    <property type="entry name" value="YAcAr"/>
</dbReference>
<sequence length="131" mass="14459">MKKLRILLTGSRSWTDRTTVHQALAEHHNQDIALTVVHGDNPHGADRIARNWCIRHTDVTEERHPADWERHGKAAGPIRNAHMVELGADLVLAFPLPSSRGTHDCINRAKTAGIPIRIVPPGGPSEQGGLW</sequence>
<feature type="domain" description="YspA cpYpsA-related SLOG" evidence="1">
    <location>
        <begin position="5"/>
        <end position="71"/>
    </location>
</feature>
<dbReference type="Pfam" id="PF10686">
    <property type="entry name" value="YAcAr"/>
    <property type="match status" value="1"/>
</dbReference>